<keyword evidence="3" id="KW-1185">Reference proteome</keyword>
<comment type="caution">
    <text evidence="2">The sequence shown here is derived from an EMBL/GenBank/DDBJ whole genome shotgun (WGS) entry which is preliminary data.</text>
</comment>
<dbReference type="Proteomes" id="UP001595990">
    <property type="component" value="Unassembled WGS sequence"/>
</dbReference>
<protein>
    <submittedName>
        <fullName evidence="2">Uncharacterized protein</fullName>
    </submittedName>
</protein>
<dbReference type="EMBL" id="JBHSFS010000006">
    <property type="protein sequence ID" value="MFC4514330.1"/>
    <property type="molecule type" value="Genomic_DNA"/>
</dbReference>
<dbReference type="RefSeq" id="WP_164737752.1">
    <property type="nucleotide sequence ID" value="NZ_JBHSFS010000006.1"/>
</dbReference>
<feature type="compositionally biased region" description="Low complexity" evidence="1">
    <location>
        <begin position="34"/>
        <end position="46"/>
    </location>
</feature>
<name>A0ABV9BJU1_9ACTN</name>
<gene>
    <name evidence="2" type="ORF">ACFPEN_15400</name>
</gene>
<organism evidence="2 3">
    <name type="scientific">Streptomyces ehimensis</name>
    <dbReference type="NCBI Taxonomy" id="68195"/>
    <lineage>
        <taxon>Bacteria</taxon>
        <taxon>Bacillati</taxon>
        <taxon>Actinomycetota</taxon>
        <taxon>Actinomycetes</taxon>
        <taxon>Kitasatosporales</taxon>
        <taxon>Streptomycetaceae</taxon>
        <taxon>Streptomyces</taxon>
    </lineage>
</organism>
<accession>A0ABV9BJU1</accession>
<feature type="region of interest" description="Disordered" evidence="1">
    <location>
        <begin position="17"/>
        <end position="46"/>
    </location>
</feature>
<evidence type="ECO:0000313" key="2">
    <source>
        <dbReference type="EMBL" id="MFC4514330.1"/>
    </source>
</evidence>
<proteinExistence type="predicted"/>
<evidence type="ECO:0000256" key="1">
    <source>
        <dbReference type="SAM" id="MobiDB-lite"/>
    </source>
</evidence>
<evidence type="ECO:0000313" key="3">
    <source>
        <dbReference type="Proteomes" id="UP001595990"/>
    </source>
</evidence>
<reference evidence="3" key="1">
    <citation type="journal article" date="2019" name="Int. J. Syst. Evol. Microbiol.">
        <title>The Global Catalogue of Microorganisms (GCM) 10K type strain sequencing project: providing services to taxonomists for standard genome sequencing and annotation.</title>
        <authorList>
            <consortium name="The Broad Institute Genomics Platform"/>
            <consortium name="The Broad Institute Genome Sequencing Center for Infectious Disease"/>
            <person name="Wu L."/>
            <person name="Ma J."/>
        </authorList>
    </citation>
    <scope>NUCLEOTIDE SEQUENCE [LARGE SCALE GENOMIC DNA]</scope>
    <source>
        <strain evidence="3">CECT 8064</strain>
    </source>
</reference>
<sequence>MTLRRAVATALARLAPCERPRSGHRRTGTQDPKTTTAAITAIKEKQ</sequence>